<evidence type="ECO:0000313" key="2">
    <source>
        <dbReference type="EMBL" id="KKK90274.1"/>
    </source>
</evidence>
<proteinExistence type="predicted"/>
<name>A0A0F9BI38_9ZZZZ</name>
<comment type="caution">
    <text evidence="2">The sequence shown here is derived from an EMBL/GenBank/DDBJ whole genome shotgun (WGS) entry which is preliminary data.</text>
</comment>
<gene>
    <name evidence="2" type="ORF">LCGC14_2724750</name>
</gene>
<accession>A0A0F9BI38</accession>
<keyword evidence="1" id="KW-0812">Transmembrane</keyword>
<feature type="transmembrane region" description="Helical" evidence="1">
    <location>
        <begin position="50"/>
        <end position="76"/>
    </location>
</feature>
<protein>
    <submittedName>
        <fullName evidence="2">Uncharacterized protein</fullName>
    </submittedName>
</protein>
<sequence length="102" mass="11858">MKKKIDDRKNLIIGSIMIFLFIVVEIFLIFGLRSIISGTLEMEDVSNQTLYASILATGMFIFGIFKFIPDIAFSFFEDTKESYRRLSLNYRKTKPSKSITRK</sequence>
<dbReference type="EMBL" id="LAZR01049174">
    <property type="protein sequence ID" value="KKK90274.1"/>
    <property type="molecule type" value="Genomic_DNA"/>
</dbReference>
<keyword evidence="1" id="KW-1133">Transmembrane helix</keyword>
<organism evidence="2">
    <name type="scientific">marine sediment metagenome</name>
    <dbReference type="NCBI Taxonomy" id="412755"/>
    <lineage>
        <taxon>unclassified sequences</taxon>
        <taxon>metagenomes</taxon>
        <taxon>ecological metagenomes</taxon>
    </lineage>
</organism>
<reference evidence="2" key="1">
    <citation type="journal article" date="2015" name="Nature">
        <title>Complex archaea that bridge the gap between prokaryotes and eukaryotes.</title>
        <authorList>
            <person name="Spang A."/>
            <person name="Saw J.H."/>
            <person name="Jorgensen S.L."/>
            <person name="Zaremba-Niedzwiedzka K."/>
            <person name="Martijn J."/>
            <person name="Lind A.E."/>
            <person name="van Eijk R."/>
            <person name="Schleper C."/>
            <person name="Guy L."/>
            <person name="Ettema T.J."/>
        </authorList>
    </citation>
    <scope>NUCLEOTIDE SEQUENCE</scope>
</reference>
<dbReference type="AlphaFoldDB" id="A0A0F9BI38"/>
<feature type="transmembrane region" description="Helical" evidence="1">
    <location>
        <begin position="12"/>
        <end position="30"/>
    </location>
</feature>
<evidence type="ECO:0000256" key="1">
    <source>
        <dbReference type="SAM" id="Phobius"/>
    </source>
</evidence>
<keyword evidence="1" id="KW-0472">Membrane</keyword>